<comment type="caution">
    <text evidence="6">The sequence shown here is derived from an EMBL/GenBank/DDBJ whole genome shotgun (WGS) entry which is preliminary data.</text>
</comment>
<gene>
    <name evidence="6" type="ORF">GC093_05895</name>
</gene>
<sequence>MMVIDEGNILRGGFTMKRKLVARKMMATIMSCVMVAAVASACSSQGTGASTQPAGTAGTGAGEAAKAKAPVDISLMMAFFSKEPPRSDAAIKKIEEYTNSKLNITWVPNNGYPEKLNATIASGSLPKVMVIPDMKASVVVNSVKSGMFWELGPLLKDYPNLSKLNATALKNTAIDGKMYSLPRERVLARNGIIIRKDWLDNLGLKEPKTVDELYNVIKAFAQNDPDKNGKNDTAGITEDKSLNIFSHMLAVMGGGNTWDDKSGSLSPVFASTEYLETMKFMKRLVDEKLMNQDFAINPNRDDDFNKGKIGIAFNPLDSSLSGSYAELRKLNPQAKLTVISRIDGPKGPKVMGGSGFNGGFMIPKTSVKTEAELKDVLTFMDKIMDPKMRELFTWGIEGKHFKKENGAFVFTDKNAYVEEVDPLTQLVFIGYNLLYTEQSQSELGKTIEQMWKENESIAVMNPAIPVISKTQVEKGKELDKVISDAQVKFILGNIDENGWKQAIEQWKKNGGDKVIEETSAEYAKLKK</sequence>
<dbReference type="Proteomes" id="UP000641588">
    <property type="component" value="Unassembled WGS sequence"/>
</dbReference>
<keyword evidence="4" id="KW-0564">Palmitate</keyword>
<keyword evidence="3" id="KW-0472">Membrane</keyword>
<dbReference type="SUPFAM" id="SSF53850">
    <property type="entry name" value="Periplasmic binding protein-like II"/>
    <property type="match status" value="1"/>
</dbReference>
<reference evidence="6" key="1">
    <citation type="submission" date="2019-10" db="EMBL/GenBank/DDBJ databases">
        <title>Description of Paenibacillus glebae sp. nov.</title>
        <authorList>
            <person name="Carlier A."/>
            <person name="Qi S."/>
        </authorList>
    </citation>
    <scope>NUCLEOTIDE SEQUENCE</scope>
    <source>
        <strain evidence="6">LMG 31456</strain>
    </source>
</reference>
<evidence type="ECO:0000256" key="1">
    <source>
        <dbReference type="ARBA" id="ARBA00022475"/>
    </source>
</evidence>
<keyword evidence="1" id="KW-1003">Cell membrane</keyword>
<dbReference type="PANTHER" id="PTHR43649">
    <property type="entry name" value="ARABINOSE-BINDING PROTEIN-RELATED"/>
    <property type="match status" value="1"/>
</dbReference>
<name>A0A972GS01_9BACL</name>
<dbReference type="InterPro" id="IPR050490">
    <property type="entry name" value="Bact_solute-bd_prot1"/>
</dbReference>
<dbReference type="PANTHER" id="PTHR43649:SF33">
    <property type="entry name" value="POLYGALACTURONAN_RHAMNOGALACTURONAN-BINDING PROTEIN YTCQ"/>
    <property type="match status" value="1"/>
</dbReference>
<dbReference type="Gene3D" id="3.40.190.10">
    <property type="entry name" value="Periplasmic binding protein-like II"/>
    <property type="match status" value="2"/>
</dbReference>
<dbReference type="CDD" id="cd13580">
    <property type="entry name" value="PBP2_AlgQ_like_1"/>
    <property type="match status" value="1"/>
</dbReference>
<dbReference type="InterPro" id="IPR006059">
    <property type="entry name" value="SBP"/>
</dbReference>
<keyword evidence="7" id="KW-1185">Reference proteome</keyword>
<keyword evidence="2" id="KW-0732">Signal</keyword>
<organism evidence="6 7">
    <name type="scientific">Paenibacillus foliorum</name>
    <dbReference type="NCBI Taxonomy" id="2654974"/>
    <lineage>
        <taxon>Bacteria</taxon>
        <taxon>Bacillati</taxon>
        <taxon>Bacillota</taxon>
        <taxon>Bacilli</taxon>
        <taxon>Bacillales</taxon>
        <taxon>Paenibacillaceae</taxon>
        <taxon>Paenibacillus</taxon>
    </lineage>
</organism>
<dbReference type="AlphaFoldDB" id="A0A972GS01"/>
<evidence type="ECO:0000256" key="3">
    <source>
        <dbReference type="ARBA" id="ARBA00023136"/>
    </source>
</evidence>
<evidence type="ECO:0000256" key="4">
    <source>
        <dbReference type="ARBA" id="ARBA00023139"/>
    </source>
</evidence>
<protein>
    <submittedName>
        <fullName evidence="6">Extracellular solute-binding protein</fullName>
    </submittedName>
</protein>
<evidence type="ECO:0000313" key="6">
    <source>
        <dbReference type="EMBL" id="NOU92762.1"/>
    </source>
</evidence>
<accession>A0A972GS01</accession>
<proteinExistence type="predicted"/>
<evidence type="ECO:0000256" key="5">
    <source>
        <dbReference type="ARBA" id="ARBA00023288"/>
    </source>
</evidence>
<keyword evidence="5" id="KW-0449">Lipoprotein</keyword>
<evidence type="ECO:0000313" key="7">
    <source>
        <dbReference type="Proteomes" id="UP000641588"/>
    </source>
</evidence>
<dbReference type="EMBL" id="WHOD01000022">
    <property type="protein sequence ID" value="NOU92762.1"/>
    <property type="molecule type" value="Genomic_DNA"/>
</dbReference>
<evidence type="ECO:0000256" key="2">
    <source>
        <dbReference type="ARBA" id="ARBA00022729"/>
    </source>
</evidence>
<dbReference type="Pfam" id="PF01547">
    <property type="entry name" value="SBP_bac_1"/>
    <property type="match status" value="1"/>
</dbReference>